<dbReference type="GO" id="GO:0098662">
    <property type="term" value="P:inorganic cation transmembrane transport"/>
    <property type="evidence" value="ECO:0000318"/>
    <property type="project" value="GO_Central"/>
</dbReference>
<evidence type="ECO:0000256" key="4">
    <source>
        <dbReference type="ARBA" id="ARBA00022989"/>
    </source>
</evidence>
<feature type="transmembrane region" description="Helical" evidence="6">
    <location>
        <begin position="137"/>
        <end position="160"/>
    </location>
</feature>
<dbReference type="Gene3D" id="1.20.1530.20">
    <property type="match status" value="1"/>
</dbReference>
<evidence type="ECO:0000313" key="8">
    <source>
        <dbReference type="EMBL" id="EDO43896.1"/>
    </source>
</evidence>
<dbReference type="Proteomes" id="UP000001593">
    <property type="component" value="Unassembled WGS sequence"/>
</dbReference>
<evidence type="ECO:0000256" key="5">
    <source>
        <dbReference type="ARBA" id="ARBA00023136"/>
    </source>
</evidence>
<gene>
    <name evidence="8" type="ORF">NEMVEDRAFT_v1g60833</name>
</gene>
<dbReference type="KEGG" id="nve:5515842"/>
<feature type="non-terminal residue" evidence="8">
    <location>
        <position position="426"/>
    </location>
</feature>
<feature type="transmembrane region" description="Helical" evidence="6">
    <location>
        <begin position="20"/>
        <end position="41"/>
    </location>
</feature>
<reference evidence="8 9" key="1">
    <citation type="journal article" date="2007" name="Science">
        <title>Sea anemone genome reveals ancestral eumetazoan gene repertoire and genomic organization.</title>
        <authorList>
            <person name="Putnam N.H."/>
            <person name="Srivastava M."/>
            <person name="Hellsten U."/>
            <person name="Dirks B."/>
            <person name="Chapman J."/>
            <person name="Salamov A."/>
            <person name="Terry A."/>
            <person name="Shapiro H."/>
            <person name="Lindquist E."/>
            <person name="Kapitonov V.V."/>
            <person name="Jurka J."/>
            <person name="Genikhovich G."/>
            <person name="Grigoriev I.V."/>
            <person name="Lucas S.M."/>
            <person name="Steele R.E."/>
            <person name="Finnerty J.R."/>
            <person name="Technau U."/>
            <person name="Martindale M.Q."/>
            <person name="Rokhsar D.S."/>
        </authorList>
    </citation>
    <scope>NUCLEOTIDE SEQUENCE [LARGE SCALE GENOMIC DNA]</scope>
    <source>
        <strain evidence="9">CH2 X CH6</strain>
    </source>
</reference>
<keyword evidence="5 6" id="KW-0472">Membrane</keyword>
<evidence type="ECO:0000256" key="3">
    <source>
        <dbReference type="ARBA" id="ARBA00022692"/>
    </source>
</evidence>
<feature type="transmembrane region" description="Helical" evidence="6">
    <location>
        <begin position="324"/>
        <end position="344"/>
    </location>
</feature>
<feature type="transmembrane region" description="Helical" evidence="6">
    <location>
        <begin position="273"/>
        <end position="289"/>
    </location>
</feature>
<keyword evidence="3 6" id="KW-0812">Transmembrane</keyword>
<evidence type="ECO:0000259" key="7">
    <source>
        <dbReference type="Pfam" id="PF00999"/>
    </source>
</evidence>
<dbReference type="eggNOG" id="KOG3826">
    <property type="taxonomic scope" value="Eukaryota"/>
</dbReference>
<evidence type="ECO:0000256" key="6">
    <source>
        <dbReference type="SAM" id="Phobius"/>
    </source>
</evidence>
<sequence>PQTSTHLRAFGCTVPPSKYLARTCTWLVLVTIAWSVLWSVIGQDLLPGGNIFAIFVVIICASFFGMLVKLVPYLQLPPLLGMLVAGLVLRNVPYIDFAKHIDKKWSSTLRSIALAVILVRSGLGLNTDVLQKCKFTVMRLAFIPCTFEVVTAAVMASYILGMKWQWAFQLGFVQAAVSLAVVIPALLEFQEKFYGTNKGIPTLVMAAASFDNVLCISGFGVCIGLSFHSGNLVFNIFRAPIEVLIGLAFGVFMGFLCWWFPNKTEERVSRSRFLILLGGSMLAVFGSKAAQFAGAGALAALIMSTLAAYGWGKQGKAPIAQATALLWMFFEPLLFGLVGAEVSIDYLDKRLVGIGIGILASSLVVRTLITYLTVTQNNLNRKEKMFIAIAWLPKATVQAAIGSISLDTARLTGFTGQYHEEFGIQV</sequence>
<dbReference type="OrthoDB" id="423807at2759"/>
<feature type="transmembrane region" description="Helical" evidence="6">
    <location>
        <begin position="350"/>
        <end position="374"/>
    </location>
</feature>
<accession>A7RX30</accession>
<dbReference type="PhylomeDB" id="A7RX30"/>
<dbReference type="InParanoid" id="A7RX30"/>
<feature type="transmembrane region" description="Helical" evidence="6">
    <location>
        <begin position="166"/>
        <end position="187"/>
    </location>
</feature>
<protein>
    <recommendedName>
        <fullName evidence="7">Cation/H+ exchanger transmembrane domain-containing protein</fullName>
    </recommendedName>
</protein>
<dbReference type="Pfam" id="PF00999">
    <property type="entry name" value="Na_H_Exchanger"/>
    <property type="match status" value="1"/>
</dbReference>
<feature type="transmembrane region" description="Helical" evidence="6">
    <location>
        <begin position="239"/>
        <end position="261"/>
    </location>
</feature>
<feature type="non-terminal residue" evidence="8">
    <location>
        <position position="1"/>
    </location>
</feature>
<dbReference type="OMA" id="SIRWREN"/>
<dbReference type="InterPro" id="IPR051843">
    <property type="entry name" value="CPA1_transporter"/>
</dbReference>
<dbReference type="GO" id="GO:1902600">
    <property type="term" value="P:proton transmembrane transport"/>
    <property type="evidence" value="ECO:0007669"/>
    <property type="project" value="InterPro"/>
</dbReference>
<feature type="domain" description="Cation/H+ exchanger transmembrane" evidence="7">
    <location>
        <begin position="63"/>
        <end position="408"/>
    </location>
</feature>
<dbReference type="AlphaFoldDB" id="A7RX30"/>
<dbReference type="EMBL" id="DS469549">
    <property type="protein sequence ID" value="EDO43896.1"/>
    <property type="molecule type" value="Genomic_DNA"/>
</dbReference>
<dbReference type="GO" id="GO:0016020">
    <property type="term" value="C:membrane"/>
    <property type="evidence" value="ECO:0007669"/>
    <property type="project" value="UniProtKB-SubCell"/>
</dbReference>
<evidence type="ECO:0000313" key="9">
    <source>
        <dbReference type="Proteomes" id="UP000001593"/>
    </source>
</evidence>
<dbReference type="STRING" id="45351.A7RX30"/>
<name>A7RX30_NEMVE</name>
<proteinExistence type="inferred from homology"/>
<keyword evidence="9" id="KW-1185">Reference proteome</keyword>
<dbReference type="PANTHER" id="PTHR31102">
    <property type="match status" value="1"/>
</dbReference>
<dbReference type="InterPro" id="IPR038770">
    <property type="entry name" value="Na+/solute_symporter_sf"/>
</dbReference>
<organism evidence="8 9">
    <name type="scientific">Nematostella vectensis</name>
    <name type="common">Starlet sea anemone</name>
    <dbReference type="NCBI Taxonomy" id="45351"/>
    <lineage>
        <taxon>Eukaryota</taxon>
        <taxon>Metazoa</taxon>
        <taxon>Cnidaria</taxon>
        <taxon>Anthozoa</taxon>
        <taxon>Hexacorallia</taxon>
        <taxon>Actiniaria</taxon>
        <taxon>Edwardsiidae</taxon>
        <taxon>Nematostella</taxon>
    </lineage>
</organism>
<feature type="transmembrane region" description="Helical" evidence="6">
    <location>
        <begin position="295"/>
        <end position="312"/>
    </location>
</feature>
<comment type="subcellular location">
    <subcellularLocation>
        <location evidence="1">Membrane</location>
        <topology evidence="1">Multi-pass membrane protein</topology>
    </subcellularLocation>
</comment>
<dbReference type="HOGENOM" id="CLU_018415_4_0_1"/>
<comment type="similarity">
    <text evidence="2">Belongs to the monovalent cation:proton antiporter 1 (CPA1) transporter (TC 2.A.36) family.</text>
</comment>
<keyword evidence="4 6" id="KW-1133">Transmembrane helix</keyword>
<dbReference type="GO" id="GO:0015297">
    <property type="term" value="F:antiporter activity"/>
    <property type="evidence" value="ECO:0007669"/>
    <property type="project" value="InterPro"/>
</dbReference>
<evidence type="ECO:0000256" key="1">
    <source>
        <dbReference type="ARBA" id="ARBA00004141"/>
    </source>
</evidence>
<dbReference type="PANTHER" id="PTHR31102:SF1">
    <property type="entry name" value="CATION_H+ EXCHANGER DOMAIN-CONTAINING PROTEIN"/>
    <property type="match status" value="1"/>
</dbReference>
<dbReference type="InterPro" id="IPR006153">
    <property type="entry name" value="Cation/H_exchanger_TM"/>
</dbReference>
<evidence type="ECO:0000256" key="2">
    <source>
        <dbReference type="ARBA" id="ARBA00007367"/>
    </source>
</evidence>
<feature type="transmembrane region" description="Helical" evidence="6">
    <location>
        <begin position="47"/>
        <end position="67"/>
    </location>
</feature>
<feature type="transmembrane region" description="Helical" evidence="6">
    <location>
        <begin position="199"/>
        <end position="227"/>
    </location>
</feature>